<dbReference type="InterPro" id="IPR011990">
    <property type="entry name" value="TPR-like_helical_dom_sf"/>
</dbReference>
<evidence type="ECO:0000256" key="1">
    <source>
        <dbReference type="ARBA" id="ARBA00022729"/>
    </source>
</evidence>
<protein>
    <recommendedName>
        <fullName evidence="2">Cell division coordinator CpoB</fullName>
    </recommendedName>
</protein>
<evidence type="ECO:0000256" key="2">
    <source>
        <dbReference type="HAMAP-Rule" id="MF_02066"/>
    </source>
</evidence>
<feature type="coiled-coil region" evidence="2">
    <location>
        <begin position="51"/>
        <end position="78"/>
    </location>
</feature>
<dbReference type="AlphaFoldDB" id="A0A2R4XKG1"/>
<dbReference type="InterPro" id="IPR039565">
    <property type="entry name" value="BamD-like"/>
</dbReference>
<accession>A0A2R4XKG1</accession>
<feature type="signal peptide" evidence="2">
    <location>
        <begin position="1"/>
        <end position="23"/>
    </location>
</feature>
<name>A0A2R4XKG1_9BURK</name>
<keyword evidence="2" id="KW-0131">Cell cycle</keyword>
<evidence type="ECO:0000259" key="3">
    <source>
        <dbReference type="Pfam" id="PF13525"/>
    </source>
</evidence>
<evidence type="ECO:0000313" key="5">
    <source>
        <dbReference type="Proteomes" id="UP000244571"/>
    </source>
</evidence>
<proteinExistence type="inferred from homology"/>
<feature type="chain" id="PRO_5015366383" description="Cell division coordinator CpoB" evidence="2">
    <location>
        <begin position="24"/>
        <end position="219"/>
    </location>
</feature>
<feature type="domain" description="Outer membrane lipoprotein BamD-like" evidence="3">
    <location>
        <begin position="98"/>
        <end position="217"/>
    </location>
</feature>
<comment type="similarity">
    <text evidence="2">Belongs to the CpoB family.</text>
</comment>
<dbReference type="Proteomes" id="UP000244571">
    <property type="component" value="Chromosome"/>
</dbReference>
<dbReference type="SUPFAM" id="SSF48452">
    <property type="entry name" value="TPR-like"/>
    <property type="match status" value="1"/>
</dbReference>
<keyword evidence="2" id="KW-0574">Periplasm</keyword>
<evidence type="ECO:0000313" key="4">
    <source>
        <dbReference type="EMBL" id="AWB34302.1"/>
    </source>
</evidence>
<dbReference type="GO" id="GO:0030288">
    <property type="term" value="C:outer membrane-bounded periplasmic space"/>
    <property type="evidence" value="ECO:0007669"/>
    <property type="project" value="UniProtKB-UniRule"/>
</dbReference>
<dbReference type="GO" id="GO:0043093">
    <property type="term" value="P:FtsZ-dependent cytokinesis"/>
    <property type="evidence" value="ECO:0007669"/>
    <property type="project" value="UniProtKB-UniRule"/>
</dbReference>
<comment type="function">
    <text evidence="2">Mediates coordination of peptidoglycan synthesis and outer membrane constriction during cell division.</text>
</comment>
<dbReference type="HAMAP" id="MF_02066">
    <property type="entry name" value="CpoB"/>
    <property type="match status" value="1"/>
</dbReference>
<gene>
    <name evidence="4" type="primary">ygbF</name>
    <name evidence="2" type="synonym">cpoB</name>
    <name evidence="4" type="ORF">DBV39_11975</name>
</gene>
<dbReference type="InterPro" id="IPR014162">
    <property type="entry name" value="CpoB_C"/>
</dbReference>
<organism evidence="4 5">
    <name type="scientific">Orrella marina</name>
    <dbReference type="NCBI Taxonomy" id="2163011"/>
    <lineage>
        <taxon>Bacteria</taxon>
        <taxon>Pseudomonadati</taxon>
        <taxon>Pseudomonadota</taxon>
        <taxon>Betaproteobacteria</taxon>
        <taxon>Burkholderiales</taxon>
        <taxon>Alcaligenaceae</taxon>
        <taxon>Orrella</taxon>
    </lineage>
</organism>
<keyword evidence="5" id="KW-1185">Reference proteome</keyword>
<comment type="subcellular location">
    <subcellularLocation>
        <location evidence="2">Periplasm</location>
    </subcellularLocation>
</comment>
<dbReference type="EMBL" id="CP028901">
    <property type="protein sequence ID" value="AWB34302.1"/>
    <property type="molecule type" value="Genomic_DNA"/>
</dbReference>
<dbReference type="OrthoDB" id="8525418at2"/>
<dbReference type="Gene3D" id="1.25.40.10">
    <property type="entry name" value="Tetratricopeptide repeat domain"/>
    <property type="match status" value="1"/>
</dbReference>
<reference evidence="4 5" key="1">
    <citation type="submission" date="2018-04" db="EMBL/GenBank/DDBJ databases">
        <title>Bordetella sp. HZ20 isolated from seawater.</title>
        <authorList>
            <person name="Sun C."/>
        </authorList>
    </citation>
    <scope>NUCLEOTIDE SEQUENCE [LARGE SCALE GENOMIC DNA]</scope>
    <source>
        <strain evidence="4 5">HZ20</strain>
    </source>
</reference>
<keyword evidence="2" id="KW-0175">Coiled coil</keyword>
<dbReference type="RefSeq" id="WP_108621718.1">
    <property type="nucleotide sequence ID" value="NZ_CP028901.1"/>
</dbReference>
<dbReference type="KEGG" id="boz:DBV39_11975"/>
<keyword evidence="2" id="KW-0132">Cell division</keyword>
<keyword evidence="1 2" id="KW-0732">Signal</keyword>
<dbReference type="Pfam" id="PF13525">
    <property type="entry name" value="YfiO"/>
    <property type="match status" value="1"/>
</dbReference>
<dbReference type="NCBIfam" id="TIGR02795">
    <property type="entry name" value="tol_pal_ybgF"/>
    <property type="match status" value="1"/>
</dbReference>
<dbReference type="InterPro" id="IPR034706">
    <property type="entry name" value="CpoB"/>
</dbReference>
<sequence length="219" mass="24118" precursor="true">MKRFLACGAVFVVTAVSSQAVWAFTDNEARQAINQLRQQLRVVTETTQQVNIQMSERIDLLELEISRLRAMVEELGGKPPGYSSTQGGAPVERANSVEEQDAFDGAVDLYRQGRVKDAAESLRAFLTLYPNSTLAPTAMFYLGSSQYASKDFRNSIKTLQDMVAKYPEHARAPDALLVVAGSQFELNDRAGTKTTLQQIVSKYGSSAAAQTAKQRLELF</sequence>